<proteinExistence type="inferred from homology"/>
<comment type="similarity">
    <text evidence="2 9">Belongs to the peptidase M18 family.</text>
</comment>
<keyword evidence="6 9" id="KW-0378">Hydrolase</keyword>
<dbReference type="AlphaFoldDB" id="A0A1X7JQY2"/>
<dbReference type="Gene3D" id="2.30.250.10">
    <property type="entry name" value="Aminopeptidase i, Domain 2"/>
    <property type="match status" value="1"/>
</dbReference>
<sequence>MNQTLDFLDFIADSPSSYHAARVVADRLIDADFLPQDESAPWDASPGGHVMVRGGAVMAWWVPEDASPDSGFRIIGSHTDSPGFTLKPAPELATVGWAQAGVEVYGGPILSSWLDRELTFAGRVILGDGSQRLVNTGPVARIPHLAIHLDRSKELTLDRQQHMQPVTGLIGEGHTPVLELVAGKVGVDKRDIDGFDLITCDAQRGEVFGADAELIAAGRMDNLSSVHASLVALLHAIESGDTGSDVLVLAAFDHEEVGSATTSGAAGPILQDVLERTAAALGADLDATRRMYARSTCVSADAAHAVHPNYVGKHDPAHHPLIGGGPVVKVNANQRYASTADTVARWQRACRAAAVPSQSFVSNNAMPCGSTIGPITATRLGIPTVDVGVPLLSMHSARELAGVQDQLWFAEALEAYLIGS</sequence>
<evidence type="ECO:0000256" key="8">
    <source>
        <dbReference type="ARBA" id="ARBA00023049"/>
    </source>
</evidence>
<accession>A0A1X7JQY2</accession>
<dbReference type="GO" id="GO:0008237">
    <property type="term" value="F:metallopeptidase activity"/>
    <property type="evidence" value="ECO:0007669"/>
    <property type="project" value="UniProtKB-KW"/>
</dbReference>
<dbReference type="PANTHER" id="PTHR28570">
    <property type="entry name" value="ASPARTYL AMINOPEPTIDASE"/>
    <property type="match status" value="1"/>
</dbReference>
<evidence type="ECO:0000313" key="12">
    <source>
        <dbReference type="Proteomes" id="UP000193309"/>
    </source>
</evidence>
<organism evidence="11 12">
    <name type="scientific">Corynebacterium pollutisoli</name>
    <dbReference type="NCBI Taxonomy" id="1610489"/>
    <lineage>
        <taxon>Bacteria</taxon>
        <taxon>Bacillati</taxon>
        <taxon>Actinomycetota</taxon>
        <taxon>Actinomycetes</taxon>
        <taxon>Mycobacteriales</taxon>
        <taxon>Corynebacteriaceae</taxon>
        <taxon>Corynebacterium</taxon>
    </lineage>
</organism>
<dbReference type="EMBL" id="FXAR01000006">
    <property type="protein sequence ID" value="SMG30464.1"/>
    <property type="molecule type" value="Genomic_DNA"/>
</dbReference>
<evidence type="ECO:0000313" key="11">
    <source>
        <dbReference type="EMBL" id="SMG30464.1"/>
    </source>
</evidence>
<dbReference type="InterPro" id="IPR023358">
    <property type="entry name" value="Peptidase_M18_dom2"/>
</dbReference>
<evidence type="ECO:0000256" key="10">
    <source>
        <dbReference type="RuleBase" id="RU004387"/>
    </source>
</evidence>
<evidence type="ECO:0000256" key="9">
    <source>
        <dbReference type="RuleBase" id="RU004386"/>
    </source>
</evidence>
<comment type="cofactor">
    <cofactor evidence="1 10">
        <name>Zn(2+)</name>
        <dbReference type="ChEBI" id="CHEBI:29105"/>
    </cofactor>
</comment>
<dbReference type="EC" id="3.4.11.-" evidence="10"/>
<dbReference type="GO" id="GO:0006508">
    <property type="term" value="P:proteolysis"/>
    <property type="evidence" value="ECO:0007669"/>
    <property type="project" value="UniProtKB-KW"/>
</dbReference>
<evidence type="ECO:0000256" key="2">
    <source>
        <dbReference type="ARBA" id="ARBA00008290"/>
    </source>
</evidence>
<dbReference type="OrthoDB" id="5288740at2"/>
<dbReference type="InterPro" id="IPR001948">
    <property type="entry name" value="Peptidase_M18"/>
</dbReference>
<dbReference type="GO" id="GO:0005737">
    <property type="term" value="C:cytoplasm"/>
    <property type="evidence" value="ECO:0007669"/>
    <property type="project" value="UniProtKB-ARBA"/>
</dbReference>
<keyword evidence="8 9" id="KW-0482">Metalloprotease</keyword>
<keyword evidence="7 9" id="KW-0862">Zinc</keyword>
<dbReference type="PRINTS" id="PR00932">
    <property type="entry name" value="AMINO1PTASE"/>
</dbReference>
<gene>
    <name evidence="11" type="ORF">SAMN06295981_1840</name>
</gene>
<evidence type="ECO:0000256" key="5">
    <source>
        <dbReference type="ARBA" id="ARBA00022723"/>
    </source>
</evidence>
<dbReference type="Pfam" id="PF02127">
    <property type="entry name" value="Peptidase_M18"/>
    <property type="match status" value="1"/>
</dbReference>
<evidence type="ECO:0000256" key="7">
    <source>
        <dbReference type="ARBA" id="ARBA00022833"/>
    </source>
</evidence>
<dbReference type="GO" id="GO:0008270">
    <property type="term" value="F:zinc ion binding"/>
    <property type="evidence" value="ECO:0007669"/>
    <property type="project" value="InterPro"/>
</dbReference>
<protein>
    <recommendedName>
        <fullName evidence="10">M18 family aminopeptidase</fullName>
        <ecNumber evidence="10">3.4.11.-</ecNumber>
    </recommendedName>
</protein>
<evidence type="ECO:0000256" key="4">
    <source>
        <dbReference type="ARBA" id="ARBA00022670"/>
    </source>
</evidence>
<dbReference type="Gene3D" id="3.40.630.10">
    <property type="entry name" value="Zn peptidases"/>
    <property type="match status" value="1"/>
</dbReference>
<evidence type="ECO:0000256" key="3">
    <source>
        <dbReference type="ARBA" id="ARBA00022438"/>
    </source>
</evidence>
<dbReference type="SUPFAM" id="SSF53187">
    <property type="entry name" value="Zn-dependent exopeptidases"/>
    <property type="match status" value="1"/>
</dbReference>
<dbReference type="Proteomes" id="UP000193309">
    <property type="component" value="Unassembled WGS sequence"/>
</dbReference>
<dbReference type="PANTHER" id="PTHR28570:SF3">
    <property type="entry name" value="ASPARTYL AMINOPEPTIDASE"/>
    <property type="match status" value="1"/>
</dbReference>
<dbReference type="SUPFAM" id="SSF101821">
    <property type="entry name" value="Aminopeptidase/glucanase lid domain"/>
    <property type="match status" value="1"/>
</dbReference>
<dbReference type="CDD" id="cd05658">
    <property type="entry name" value="M18_DAP"/>
    <property type="match status" value="1"/>
</dbReference>
<dbReference type="RefSeq" id="WP_085549947.1">
    <property type="nucleotide sequence ID" value="NZ_FXAR01000006.1"/>
</dbReference>
<dbReference type="STRING" id="1610489.SAMN06295981_1840"/>
<reference evidence="12" key="1">
    <citation type="submission" date="2017-04" db="EMBL/GenBank/DDBJ databases">
        <authorList>
            <person name="Varghese N."/>
            <person name="Submissions S."/>
        </authorList>
    </citation>
    <scope>NUCLEOTIDE SEQUENCE [LARGE SCALE GENOMIC DNA]</scope>
    <source>
        <strain evidence="12">VDS</strain>
    </source>
</reference>
<evidence type="ECO:0000256" key="6">
    <source>
        <dbReference type="ARBA" id="ARBA00022801"/>
    </source>
</evidence>
<keyword evidence="12" id="KW-1185">Reference proteome</keyword>
<keyword evidence="5 9" id="KW-0479">Metal-binding</keyword>
<evidence type="ECO:0000256" key="1">
    <source>
        <dbReference type="ARBA" id="ARBA00001947"/>
    </source>
</evidence>
<keyword evidence="3 9" id="KW-0031">Aminopeptidase</keyword>
<dbReference type="NCBIfam" id="NF002759">
    <property type="entry name" value="PRK02813.1"/>
    <property type="match status" value="1"/>
</dbReference>
<keyword evidence="4 9" id="KW-0645">Protease</keyword>
<name>A0A1X7JQY2_9CORY</name>
<dbReference type="GO" id="GO:0004177">
    <property type="term" value="F:aminopeptidase activity"/>
    <property type="evidence" value="ECO:0007669"/>
    <property type="project" value="UniProtKB-KW"/>
</dbReference>